<dbReference type="Gene3D" id="3.20.100.30">
    <property type="entry name" value="VTC, catalytic tunnel domain"/>
    <property type="match status" value="1"/>
</dbReference>
<dbReference type="InterPro" id="IPR042267">
    <property type="entry name" value="VTC_sf"/>
</dbReference>
<organism evidence="2 3">
    <name type="scientific">Candidatus Taylorbacteria bacterium CG11_big_fil_rev_8_21_14_0_20_46_11</name>
    <dbReference type="NCBI Taxonomy" id="1975025"/>
    <lineage>
        <taxon>Bacteria</taxon>
        <taxon>Candidatus Tayloriibacteriota</taxon>
    </lineage>
</organism>
<dbReference type="InterPro" id="IPR018966">
    <property type="entry name" value="VTC_domain"/>
</dbReference>
<dbReference type="EMBL" id="PCVG01000014">
    <property type="protein sequence ID" value="PIQ69044.1"/>
    <property type="molecule type" value="Genomic_DNA"/>
</dbReference>
<protein>
    <recommendedName>
        <fullName evidence="1">VTC domain-containing protein</fullName>
    </recommendedName>
</protein>
<evidence type="ECO:0000313" key="3">
    <source>
        <dbReference type="Proteomes" id="UP000229342"/>
    </source>
</evidence>
<proteinExistence type="predicted"/>
<evidence type="ECO:0000259" key="1">
    <source>
        <dbReference type="Pfam" id="PF09359"/>
    </source>
</evidence>
<sequence length="280" mass="32948">MAGLLMSKATLLRRRTYLLRQIVTRVSQELELLNLMNIFKNNNISNSRHEFKYVINESLVPVLETYLGRVGLKKDLAQKGSYPVTSLYFDTPFLSDYYDKVDGVKYRRKLRARIYQGGLSESEDVWLEIKEKHDMSIHKIRSCVKGSHFKSLLKGVPSPELLSDAKGDKKLSAFLYHFFMKNYRPMNIVHYYRTAYVADFHSEIRLTLDRNMSTCMWRDFVNNKSLLEFAPAKVVLEVKFKGAMPWWFKDMVGRFKLSRLSFSKYLNAVDQVRRHYPIAR</sequence>
<comment type="caution">
    <text evidence="2">The sequence shown here is derived from an EMBL/GenBank/DDBJ whole genome shotgun (WGS) entry which is preliminary data.</text>
</comment>
<dbReference type="CDD" id="cd07750">
    <property type="entry name" value="PolyPPase_VTC_like"/>
    <property type="match status" value="1"/>
</dbReference>
<dbReference type="Proteomes" id="UP000229342">
    <property type="component" value="Unassembled WGS sequence"/>
</dbReference>
<dbReference type="AlphaFoldDB" id="A0A2H0KF71"/>
<reference evidence="2 3" key="1">
    <citation type="submission" date="2017-09" db="EMBL/GenBank/DDBJ databases">
        <title>Depth-based differentiation of microbial function through sediment-hosted aquifers and enrichment of novel symbionts in the deep terrestrial subsurface.</title>
        <authorList>
            <person name="Probst A.J."/>
            <person name="Ladd B."/>
            <person name="Jarett J.K."/>
            <person name="Geller-Mcgrath D.E."/>
            <person name="Sieber C.M."/>
            <person name="Emerson J.B."/>
            <person name="Anantharaman K."/>
            <person name="Thomas B.C."/>
            <person name="Malmstrom R."/>
            <person name="Stieglmeier M."/>
            <person name="Klingl A."/>
            <person name="Woyke T."/>
            <person name="Ryan C.M."/>
            <person name="Banfield J.F."/>
        </authorList>
    </citation>
    <scope>NUCLEOTIDE SEQUENCE [LARGE SCALE GENOMIC DNA]</scope>
    <source>
        <strain evidence="2">CG11_big_fil_rev_8_21_14_0_20_46_11</strain>
    </source>
</reference>
<evidence type="ECO:0000313" key="2">
    <source>
        <dbReference type="EMBL" id="PIQ69044.1"/>
    </source>
</evidence>
<name>A0A2H0KF71_9BACT</name>
<dbReference type="GO" id="GO:0006799">
    <property type="term" value="P:polyphosphate biosynthetic process"/>
    <property type="evidence" value="ECO:0007669"/>
    <property type="project" value="UniProtKB-ARBA"/>
</dbReference>
<accession>A0A2H0KF71</accession>
<gene>
    <name evidence="2" type="ORF">COV91_00960</name>
</gene>
<feature type="domain" description="VTC" evidence="1">
    <location>
        <begin position="48"/>
        <end position="271"/>
    </location>
</feature>
<dbReference type="Pfam" id="PF09359">
    <property type="entry name" value="VTC"/>
    <property type="match status" value="1"/>
</dbReference>